<evidence type="ECO:0000313" key="4">
    <source>
        <dbReference type="Proteomes" id="UP000838412"/>
    </source>
</evidence>
<feature type="region of interest" description="Disordered" evidence="1">
    <location>
        <begin position="694"/>
        <end position="876"/>
    </location>
</feature>
<name>A0A8K0A3K1_BRALA</name>
<feature type="compositionally biased region" description="Polar residues" evidence="1">
    <location>
        <begin position="109"/>
        <end position="128"/>
    </location>
</feature>
<feature type="compositionally biased region" description="Polar residues" evidence="1">
    <location>
        <begin position="200"/>
        <end position="232"/>
    </location>
</feature>
<feature type="compositionally biased region" description="Low complexity" evidence="1">
    <location>
        <begin position="566"/>
        <end position="580"/>
    </location>
</feature>
<keyword evidence="4" id="KW-1185">Reference proteome</keyword>
<feature type="compositionally biased region" description="Basic and acidic residues" evidence="1">
    <location>
        <begin position="860"/>
        <end position="871"/>
    </location>
</feature>
<feature type="compositionally biased region" description="Polar residues" evidence="1">
    <location>
        <begin position="49"/>
        <end position="65"/>
    </location>
</feature>
<dbReference type="Pfam" id="PF15059">
    <property type="entry name" value="Speriolin_C"/>
    <property type="match status" value="1"/>
</dbReference>
<feature type="compositionally biased region" description="Polar residues" evidence="1">
    <location>
        <begin position="494"/>
        <end position="519"/>
    </location>
</feature>
<gene>
    <name evidence="3" type="primary">Hypp3934</name>
    <name evidence="3" type="ORF">BLAG_LOCUS21517</name>
</gene>
<feature type="compositionally biased region" description="Polar residues" evidence="1">
    <location>
        <begin position="369"/>
        <end position="388"/>
    </location>
</feature>
<feature type="compositionally biased region" description="Basic and acidic residues" evidence="1">
    <location>
        <begin position="698"/>
        <end position="712"/>
    </location>
</feature>
<feature type="domain" description="Speriolin C-terminal" evidence="2">
    <location>
        <begin position="1005"/>
        <end position="1146"/>
    </location>
</feature>
<dbReference type="InterPro" id="IPR026715">
    <property type="entry name" value="SPATC1"/>
</dbReference>
<feature type="compositionally biased region" description="Basic and acidic residues" evidence="1">
    <location>
        <begin position="66"/>
        <end position="95"/>
    </location>
</feature>
<dbReference type="EMBL" id="OV696691">
    <property type="protein sequence ID" value="CAH1268642.1"/>
    <property type="molecule type" value="Genomic_DNA"/>
</dbReference>
<dbReference type="Proteomes" id="UP000838412">
    <property type="component" value="Chromosome 6"/>
</dbReference>
<feature type="compositionally biased region" description="Polar residues" evidence="1">
    <location>
        <begin position="9"/>
        <end position="33"/>
    </location>
</feature>
<feature type="compositionally biased region" description="Polar residues" evidence="1">
    <location>
        <begin position="395"/>
        <end position="406"/>
    </location>
</feature>
<dbReference type="PANTHER" id="PTHR22192:SF17">
    <property type="entry name" value="SPERIOLIN-LIKE PROTEIN"/>
    <property type="match status" value="1"/>
</dbReference>
<accession>A0A8K0A3K1</accession>
<feature type="region of interest" description="Disordered" evidence="1">
    <location>
        <begin position="947"/>
        <end position="994"/>
    </location>
</feature>
<sequence length="1146" mass="126786">MASPLGPDSSLSTISSVGTPDVTPSASRQSSRLTDIAEESVSRRPSKVMFTSTPKSARSRGASSDQLRRDSSTLSDRDQLRRDSSVLSDQLRRDNSTMSDQGQLRRDSSALSDQGQLRRGSSTLSDQGQQRRDNSTLSDQGQLRRDSSTMSDQGQLRRDSSTLSDQGQLRRDSSTLSDQGQIRRDSSTMSDQGQLRRDSSTMSDQGQLCRDSSTLSDQGQLRWDSSTMSDQGQLRRDSSTMSDQDQLRRDSCTMSDQGQLRRYSSILSDQGQLRRDSSTMSDQGQLRRDSSTLSDQDQLRRDSCTMSDQGQLRRYSSILSDQGQLRRDSSTMSDQGQLRRDSCTMSDQGQLRRDSSTLSDQGQLRRDSSTLPDQGQLPRDSNTMSDQGQLRRDSSTLSTRYPSTLCTDDLEPWDSLPRGYLTSSSSGLLTPQKSQEKGDVLTRDSTPTSSMLFARSLERSRDSFARESPSMPSLQPQSSHQPRDSTAALARVSSGPSELTSQRKASDMDTTLNNDSLPASATKLFSEPSRESAASSRPSVHGPSVGATPVVSPRRSYESSAEALGSSRSTSRTSARESSSLLGGVRHKATVTRGSGPSGAESSGSADDSEILRRLTKLNERTCHENDLLRNQLKLFKRNAELKQISLISLVIAWHQGLLSADECSDLSQLCSEDDSGGASVSGRRLGRCLKELSSLRPPRDTSTRRRAREASGPDPVLGQSSVRSSRDAASRRRASKASGPDPTWQESSVRSSRDTGTRRRVQQASGPDSVLSESSVRSSRDAASRRRASKALGPDPTWQESSVRSSRHTGTRLRAQEATGPDPVWLESSVRSSRDAASCRRAQEASGPDPVWLESSVRSSRDAASRRRAQEASGLDPVWLESSVREIKRVLHHLERTLIDLDSTVRDHQCLWRDMRRRGPLPLPATGSVEGASVPKLYIPRPHAEHSGTAVQFEPKDSTPSRVNDSGLGGSFSERGSFAGGEQEVMDRTVRRSSEAHDVREARLMGEVCHQLEQRVLVSVFPRQKVDPASFSLRTIGDLVRLERDPDEKEFLTRKLGRVTATLRLYGFDFQRHPFFMTDVMLRFGKFPTDWDKYSFVHQKGYQDPELLREAVGRLVPDPFRYDMLVVLDCLLALAREDGCSIFLW</sequence>
<feature type="compositionally biased region" description="Basic and acidic residues" evidence="1">
    <location>
        <begin position="456"/>
        <end position="465"/>
    </location>
</feature>
<feature type="compositionally biased region" description="Low complexity" evidence="1">
    <location>
        <begin position="594"/>
        <end position="606"/>
    </location>
</feature>
<dbReference type="GO" id="GO:0005813">
    <property type="term" value="C:centrosome"/>
    <property type="evidence" value="ECO:0007669"/>
    <property type="project" value="TreeGrafter"/>
</dbReference>
<evidence type="ECO:0000313" key="3">
    <source>
        <dbReference type="EMBL" id="CAH1268642.1"/>
    </source>
</evidence>
<protein>
    <submittedName>
        <fullName evidence="3">Hypp3934 protein</fullName>
    </submittedName>
</protein>
<feature type="compositionally biased region" description="Low complexity" evidence="1">
    <location>
        <begin position="769"/>
        <end position="778"/>
    </location>
</feature>
<evidence type="ECO:0000256" key="1">
    <source>
        <dbReference type="SAM" id="MobiDB-lite"/>
    </source>
</evidence>
<evidence type="ECO:0000259" key="2">
    <source>
        <dbReference type="Pfam" id="PF15059"/>
    </source>
</evidence>
<feature type="region of interest" description="Disordered" evidence="1">
    <location>
        <begin position="1"/>
        <end position="609"/>
    </location>
</feature>
<dbReference type="AlphaFoldDB" id="A0A8K0A3K1"/>
<feature type="compositionally biased region" description="Basic and acidic residues" evidence="1">
    <location>
        <begin position="833"/>
        <end position="844"/>
    </location>
</feature>
<organism evidence="3 4">
    <name type="scientific">Branchiostoma lanceolatum</name>
    <name type="common">Common lancelet</name>
    <name type="synonym">Amphioxus lanceolatum</name>
    <dbReference type="NCBI Taxonomy" id="7740"/>
    <lineage>
        <taxon>Eukaryota</taxon>
        <taxon>Metazoa</taxon>
        <taxon>Chordata</taxon>
        <taxon>Cephalochordata</taxon>
        <taxon>Leptocardii</taxon>
        <taxon>Amphioxiformes</taxon>
        <taxon>Branchiostomatidae</taxon>
        <taxon>Branchiostoma</taxon>
    </lineage>
</organism>
<feature type="compositionally biased region" description="Low complexity" evidence="1">
    <location>
        <begin position="468"/>
        <end position="480"/>
    </location>
</feature>
<reference evidence="3" key="1">
    <citation type="submission" date="2022-01" db="EMBL/GenBank/DDBJ databases">
        <authorList>
            <person name="Braso-Vives M."/>
        </authorList>
    </citation>
    <scope>NUCLEOTIDE SEQUENCE</scope>
</reference>
<dbReference type="InterPro" id="IPR029384">
    <property type="entry name" value="Speriolin_C"/>
</dbReference>
<dbReference type="PANTHER" id="PTHR22192">
    <property type="entry name" value="SPERIOLIN"/>
    <property type="match status" value="1"/>
</dbReference>
<proteinExistence type="predicted"/>
<dbReference type="OrthoDB" id="6114770at2759"/>